<dbReference type="Pfam" id="PF24465">
    <property type="entry name" value="Tri-helical"/>
    <property type="match status" value="2"/>
</dbReference>
<evidence type="ECO:0000259" key="4">
    <source>
        <dbReference type="Pfam" id="PF24962"/>
    </source>
</evidence>
<dbReference type="RefSeq" id="XP_009220068.1">
    <property type="nucleotide sequence ID" value="XM_009221804.1"/>
</dbReference>
<accession>J3NRW7</accession>
<dbReference type="InterPro" id="IPR057940">
    <property type="entry name" value="Tri-helical_dom"/>
</dbReference>
<dbReference type="PANTHER" id="PTHR38788:SF5">
    <property type="entry name" value="CLR5 DOMAIN-CONTAINING PROTEIN"/>
    <property type="match status" value="1"/>
</dbReference>
<name>J3NRW7_GAET3</name>
<dbReference type="Proteomes" id="UP000006039">
    <property type="component" value="Unassembled WGS sequence"/>
</dbReference>
<feature type="compositionally biased region" description="Basic and acidic residues" evidence="1">
    <location>
        <begin position="314"/>
        <end position="339"/>
    </location>
</feature>
<dbReference type="HOGENOM" id="CLU_016357_0_0_1"/>
<dbReference type="InterPro" id="IPR056669">
    <property type="entry name" value="DUF7767"/>
</dbReference>
<proteinExistence type="predicted"/>
<evidence type="ECO:0000313" key="7">
    <source>
        <dbReference type="Proteomes" id="UP000006039"/>
    </source>
</evidence>
<feature type="region of interest" description="Disordered" evidence="1">
    <location>
        <begin position="209"/>
        <end position="257"/>
    </location>
</feature>
<keyword evidence="7" id="KW-1185">Reference proteome</keyword>
<dbReference type="EMBL" id="GL385396">
    <property type="protein sequence ID" value="EJT78923.1"/>
    <property type="molecule type" value="Genomic_DNA"/>
</dbReference>
<dbReference type="eggNOG" id="ENOG502RGNJ">
    <property type="taxonomic scope" value="Eukaryota"/>
</dbReference>
<feature type="domain" description="DUF7767" evidence="4">
    <location>
        <begin position="706"/>
        <end position="813"/>
    </location>
</feature>
<feature type="compositionally biased region" description="Basic and acidic residues" evidence="1">
    <location>
        <begin position="221"/>
        <end position="231"/>
    </location>
</feature>
<feature type="region of interest" description="Disordered" evidence="1">
    <location>
        <begin position="500"/>
        <end position="527"/>
    </location>
</feature>
<dbReference type="AlphaFoldDB" id="J3NRW7"/>
<feature type="domain" description="Tri-helical" evidence="3">
    <location>
        <begin position="265"/>
        <end position="377"/>
    </location>
</feature>
<reference evidence="5" key="2">
    <citation type="submission" date="2010-07" db="EMBL/GenBank/DDBJ databases">
        <authorList>
            <consortium name="The Broad Institute Genome Sequencing Platform"/>
            <consortium name="Broad Institute Genome Sequencing Center for Infectious Disease"/>
            <person name="Ma L.-J."/>
            <person name="Dead R."/>
            <person name="Young S."/>
            <person name="Zeng Q."/>
            <person name="Koehrsen M."/>
            <person name="Alvarado L."/>
            <person name="Berlin A."/>
            <person name="Chapman S.B."/>
            <person name="Chen Z."/>
            <person name="Freedman E."/>
            <person name="Gellesch M."/>
            <person name="Goldberg J."/>
            <person name="Griggs A."/>
            <person name="Gujja S."/>
            <person name="Heilman E.R."/>
            <person name="Heiman D."/>
            <person name="Hepburn T."/>
            <person name="Howarth C."/>
            <person name="Jen D."/>
            <person name="Larson L."/>
            <person name="Mehta T."/>
            <person name="Neiman D."/>
            <person name="Pearson M."/>
            <person name="Roberts A."/>
            <person name="Saif S."/>
            <person name="Shea T."/>
            <person name="Shenoy N."/>
            <person name="Sisk P."/>
            <person name="Stolte C."/>
            <person name="Sykes S."/>
            <person name="Walk T."/>
            <person name="White J."/>
            <person name="Yandava C."/>
            <person name="Haas B."/>
            <person name="Nusbaum C."/>
            <person name="Birren B."/>
        </authorList>
    </citation>
    <scope>NUCLEOTIDE SEQUENCE</scope>
    <source>
        <strain evidence="5">R3-111a-1</strain>
    </source>
</reference>
<reference evidence="6" key="4">
    <citation type="journal article" date="2015" name="G3 (Bethesda)">
        <title>Genome sequences of three phytopathogenic species of the Magnaporthaceae family of fungi.</title>
        <authorList>
            <person name="Okagaki L.H."/>
            <person name="Nunes C.C."/>
            <person name="Sailsbery J."/>
            <person name="Clay B."/>
            <person name="Brown D."/>
            <person name="John T."/>
            <person name="Oh Y."/>
            <person name="Young N."/>
            <person name="Fitzgerald M."/>
            <person name="Haas B.J."/>
            <person name="Zeng Q."/>
            <person name="Young S."/>
            <person name="Adiconis X."/>
            <person name="Fan L."/>
            <person name="Levin J.Z."/>
            <person name="Mitchell T.K."/>
            <person name="Okubara P.A."/>
            <person name="Farman M.L."/>
            <person name="Kohn L.M."/>
            <person name="Birren B."/>
            <person name="Ma L.-J."/>
            <person name="Dean R.A."/>
        </authorList>
    </citation>
    <scope>NUCLEOTIDE SEQUENCE</scope>
    <source>
        <strain evidence="6">R3-111a-1</strain>
    </source>
</reference>
<reference evidence="5" key="3">
    <citation type="submission" date="2010-09" db="EMBL/GenBank/DDBJ databases">
        <title>Annotation of Gaeumannomyces graminis var. tritici R3-111a-1.</title>
        <authorList>
            <consortium name="The Broad Institute Genome Sequencing Platform"/>
            <person name="Ma L.-J."/>
            <person name="Dead R."/>
            <person name="Young S.K."/>
            <person name="Zeng Q."/>
            <person name="Gargeya S."/>
            <person name="Fitzgerald M."/>
            <person name="Haas B."/>
            <person name="Abouelleil A."/>
            <person name="Alvarado L."/>
            <person name="Arachchi H.M."/>
            <person name="Berlin A."/>
            <person name="Brown A."/>
            <person name="Chapman S.B."/>
            <person name="Chen Z."/>
            <person name="Dunbar C."/>
            <person name="Freedman E."/>
            <person name="Gearin G."/>
            <person name="Gellesch M."/>
            <person name="Goldberg J."/>
            <person name="Griggs A."/>
            <person name="Gujja S."/>
            <person name="Heiman D."/>
            <person name="Howarth C."/>
            <person name="Larson L."/>
            <person name="Lui A."/>
            <person name="MacDonald P.J.P."/>
            <person name="Mehta T."/>
            <person name="Montmayeur A."/>
            <person name="Murphy C."/>
            <person name="Neiman D."/>
            <person name="Pearson M."/>
            <person name="Priest M."/>
            <person name="Roberts A."/>
            <person name="Saif S."/>
            <person name="Shea T."/>
            <person name="Shenoy N."/>
            <person name="Sisk P."/>
            <person name="Stolte C."/>
            <person name="Sykes S."/>
            <person name="Yandava C."/>
            <person name="Wortman J."/>
            <person name="Nusbaum C."/>
            <person name="Birren B."/>
        </authorList>
    </citation>
    <scope>NUCLEOTIDE SEQUENCE</scope>
    <source>
        <strain evidence="5">R3-111a-1</strain>
    </source>
</reference>
<dbReference type="GeneID" id="20344473"/>
<dbReference type="Pfam" id="PF14420">
    <property type="entry name" value="Clr5"/>
    <property type="match status" value="1"/>
</dbReference>
<dbReference type="PANTHER" id="PTHR38788">
    <property type="entry name" value="CLR5 DOMAIN-CONTAINING PROTEIN"/>
    <property type="match status" value="1"/>
</dbReference>
<dbReference type="Pfam" id="PF24962">
    <property type="entry name" value="DUF7767"/>
    <property type="match status" value="1"/>
</dbReference>
<gene>
    <name evidence="6" type="primary">20344473</name>
    <name evidence="5" type="ORF">GGTG_04015</name>
</gene>
<organism evidence="5">
    <name type="scientific">Gaeumannomyces tritici (strain R3-111a-1)</name>
    <name type="common">Wheat and barley take-all root rot fungus</name>
    <name type="synonym">Gaeumannomyces graminis var. tritici</name>
    <dbReference type="NCBI Taxonomy" id="644352"/>
    <lineage>
        <taxon>Eukaryota</taxon>
        <taxon>Fungi</taxon>
        <taxon>Dikarya</taxon>
        <taxon>Ascomycota</taxon>
        <taxon>Pezizomycotina</taxon>
        <taxon>Sordariomycetes</taxon>
        <taxon>Sordariomycetidae</taxon>
        <taxon>Magnaporthales</taxon>
        <taxon>Magnaporthaceae</taxon>
        <taxon>Gaeumannomyces</taxon>
    </lineage>
</organism>
<evidence type="ECO:0000259" key="3">
    <source>
        <dbReference type="Pfam" id="PF24465"/>
    </source>
</evidence>
<feature type="compositionally biased region" description="Basic residues" evidence="1">
    <location>
        <begin position="690"/>
        <end position="700"/>
    </location>
</feature>
<dbReference type="OrthoDB" id="4115389at2759"/>
<sequence>MGYDWDVHRETCYRVYVEERRSMDELMEYMKLHHGFTPSKRAFQQQIRKWEFPSKQVGAHKNHTLVERVRQLWEANHAQREMLAVLRGEGFDVSARQLVRLRTHHRWLLRLPRAGDLGGGSDDGTSAPGADPSLSQAAKSDDTATELIIDSLLAHGREDIANQDEDDDGGNDGSSSNGDNDVTGLGEGNAGLDGDLTEAAVAVALQTAGEAATRRGRRRKQLEAESAERWESRKRRRRTRDWAGLPADPAGCPPRFPSETTLTESKALLGLDAETYSRVRRDFQLICEAEGLLRKTAAGQAAWEEAKARLVRETPHLRNAMEDPAKGEAPDADAQDDHGYGGAGGGGVGRKKQRECQNRMALALDVICTDVTKRLRASEGTGPSGRRPTLAEVKNTLGVNPDQARRMRLVLGRILAEERFTTKLEVGSERWEELKRRWQDESPELREALCFPAKMDTPGAGGAVAVDEVGKTDEEHRRLRAEKLRAVEFMARDIMKRFRDDMTRRRNRRTGSASASTETPPLPQQLSMEGEATILDPEIVGTDIGDGLDGSSDGNGYGTGLSLVVPSTPAAHLQMQHMGVALQMAPRSEQVQVQDQLPQQMHHGASQHGHGLDDDTSVMVAPGGLSLEAHMGPSLLLAADAQAAAFVNQQQYLEELQHHHHQAAVFGQHEQQHNLQQQQQPHQHDVQQHHLLHHHHHHQSHHEQQHPSLAVFLQLHPRSSIMGDFQELWVATIGGGASSPSRPGGLSLLEELKAGAVEKFVPGVVCVMVEGLVKDSKTLDDMPLQINDERELAAYLQHVDTVGGAPRFNVLLQYGVA</sequence>
<evidence type="ECO:0000259" key="2">
    <source>
        <dbReference type="Pfam" id="PF14420"/>
    </source>
</evidence>
<feature type="compositionally biased region" description="Polar residues" evidence="1">
    <location>
        <begin position="511"/>
        <end position="527"/>
    </location>
</feature>
<reference evidence="7" key="1">
    <citation type="submission" date="2010-07" db="EMBL/GenBank/DDBJ databases">
        <title>The genome sequence of Gaeumannomyces graminis var. tritici strain R3-111a-1.</title>
        <authorList>
            <consortium name="The Broad Institute Genome Sequencing Platform"/>
            <person name="Ma L.-J."/>
            <person name="Dead R."/>
            <person name="Young S."/>
            <person name="Zeng Q."/>
            <person name="Koehrsen M."/>
            <person name="Alvarado L."/>
            <person name="Berlin A."/>
            <person name="Chapman S.B."/>
            <person name="Chen Z."/>
            <person name="Freedman E."/>
            <person name="Gellesch M."/>
            <person name="Goldberg J."/>
            <person name="Griggs A."/>
            <person name="Gujja S."/>
            <person name="Heilman E.R."/>
            <person name="Heiman D."/>
            <person name="Hepburn T."/>
            <person name="Howarth C."/>
            <person name="Jen D."/>
            <person name="Larson L."/>
            <person name="Mehta T."/>
            <person name="Neiman D."/>
            <person name="Pearson M."/>
            <person name="Roberts A."/>
            <person name="Saif S."/>
            <person name="Shea T."/>
            <person name="Shenoy N."/>
            <person name="Sisk P."/>
            <person name="Stolte C."/>
            <person name="Sykes S."/>
            <person name="Walk T."/>
            <person name="White J."/>
            <person name="Yandava C."/>
            <person name="Haas B."/>
            <person name="Nusbaum C."/>
            <person name="Birren B."/>
        </authorList>
    </citation>
    <scope>NUCLEOTIDE SEQUENCE [LARGE SCALE GENOMIC DNA]</scope>
    <source>
        <strain evidence="7">R3-111a-1</strain>
    </source>
</reference>
<feature type="region of interest" description="Disordered" evidence="1">
    <location>
        <begin position="314"/>
        <end position="352"/>
    </location>
</feature>
<evidence type="ECO:0000313" key="6">
    <source>
        <dbReference type="EnsemblFungi" id="EJT78923"/>
    </source>
</evidence>
<dbReference type="InterPro" id="IPR025676">
    <property type="entry name" value="Clr5_dom"/>
</dbReference>
<dbReference type="EnsemblFungi" id="EJT78923">
    <property type="protein sequence ID" value="EJT78923"/>
    <property type="gene ID" value="GGTG_04015"/>
</dbReference>
<feature type="region of interest" description="Disordered" evidence="1">
    <location>
        <begin position="161"/>
        <end position="191"/>
    </location>
</feature>
<dbReference type="VEuPathDB" id="FungiDB:GGTG_04015"/>
<feature type="compositionally biased region" description="Acidic residues" evidence="1">
    <location>
        <begin position="161"/>
        <end position="170"/>
    </location>
</feature>
<feature type="domain" description="Clr5" evidence="2">
    <location>
        <begin position="1"/>
        <end position="53"/>
    </location>
</feature>
<protein>
    <submittedName>
        <fullName evidence="5 6">Uncharacterized protein</fullName>
    </submittedName>
</protein>
<dbReference type="STRING" id="644352.J3NRW7"/>
<feature type="region of interest" description="Disordered" evidence="1">
    <location>
        <begin position="113"/>
        <end position="142"/>
    </location>
</feature>
<evidence type="ECO:0000256" key="1">
    <source>
        <dbReference type="SAM" id="MobiDB-lite"/>
    </source>
</evidence>
<reference evidence="6" key="5">
    <citation type="submission" date="2018-04" db="UniProtKB">
        <authorList>
            <consortium name="EnsemblFungi"/>
        </authorList>
    </citation>
    <scope>IDENTIFICATION</scope>
    <source>
        <strain evidence="6">R3-111a-1</strain>
    </source>
</reference>
<feature type="region of interest" description="Disordered" evidence="1">
    <location>
        <begin position="667"/>
        <end position="706"/>
    </location>
</feature>
<feature type="domain" description="Tri-helical" evidence="3">
    <location>
        <begin position="394"/>
        <end position="501"/>
    </location>
</feature>
<evidence type="ECO:0000313" key="5">
    <source>
        <dbReference type="EMBL" id="EJT78923.1"/>
    </source>
</evidence>